<proteinExistence type="predicted"/>
<evidence type="ECO:0000313" key="4">
    <source>
        <dbReference type="Proteomes" id="UP000185696"/>
    </source>
</evidence>
<comment type="caution">
    <text evidence="3">The sequence shown here is derived from an EMBL/GenBank/DDBJ whole genome shotgun (WGS) entry which is preliminary data.</text>
</comment>
<evidence type="ECO:0000256" key="2">
    <source>
        <dbReference type="SAM" id="Phobius"/>
    </source>
</evidence>
<feature type="transmembrane region" description="Helical" evidence="2">
    <location>
        <begin position="166"/>
        <end position="184"/>
    </location>
</feature>
<keyword evidence="4" id="KW-1185">Reference proteome</keyword>
<keyword evidence="2" id="KW-1133">Transmembrane helix</keyword>
<feature type="transmembrane region" description="Helical" evidence="2">
    <location>
        <begin position="506"/>
        <end position="529"/>
    </location>
</feature>
<dbReference type="AlphaFoldDB" id="A0A7Z1AZ95"/>
<accession>A0A7Z1AZ95</accession>
<dbReference type="Pfam" id="PF10101">
    <property type="entry name" value="DUF2339"/>
    <property type="match status" value="2"/>
</dbReference>
<evidence type="ECO:0000313" key="3">
    <source>
        <dbReference type="EMBL" id="OLF11582.1"/>
    </source>
</evidence>
<dbReference type="PANTHER" id="PTHR38434">
    <property type="entry name" value="BLL2549 PROTEIN"/>
    <property type="match status" value="1"/>
</dbReference>
<dbReference type="PANTHER" id="PTHR38434:SF1">
    <property type="entry name" value="BLL2549 PROTEIN"/>
    <property type="match status" value="1"/>
</dbReference>
<protein>
    <submittedName>
        <fullName evidence="3">Uncharacterized protein</fullName>
    </submittedName>
</protein>
<dbReference type="InterPro" id="IPR019286">
    <property type="entry name" value="DUF2339_TM"/>
</dbReference>
<feature type="transmembrane region" description="Helical" evidence="2">
    <location>
        <begin position="481"/>
        <end position="499"/>
    </location>
</feature>
<organism evidence="3 4">
    <name type="scientific">Actinophytocola xinjiangensis</name>
    <dbReference type="NCBI Taxonomy" id="485602"/>
    <lineage>
        <taxon>Bacteria</taxon>
        <taxon>Bacillati</taxon>
        <taxon>Actinomycetota</taxon>
        <taxon>Actinomycetes</taxon>
        <taxon>Pseudonocardiales</taxon>
        <taxon>Pseudonocardiaceae</taxon>
    </lineage>
</organism>
<feature type="transmembrane region" description="Helical" evidence="2">
    <location>
        <begin position="396"/>
        <end position="413"/>
    </location>
</feature>
<evidence type="ECO:0000256" key="1">
    <source>
        <dbReference type="SAM" id="MobiDB-lite"/>
    </source>
</evidence>
<feature type="transmembrane region" description="Helical" evidence="2">
    <location>
        <begin position="319"/>
        <end position="340"/>
    </location>
</feature>
<feature type="transmembrane region" description="Helical" evidence="2">
    <location>
        <begin position="135"/>
        <end position="154"/>
    </location>
</feature>
<dbReference type="EMBL" id="MSIF01000004">
    <property type="protein sequence ID" value="OLF11582.1"/>
    <property type="molecule type" value="Genomic_DNA"/>
</dbReference>
<feature type="transmembrane region" description="Helical" evidence="2">
    <location>
        <begin position="245"/>
        <end position="262"/>
    </location>
</feature>
<feature type="transmembrane region" description="Helical" evidence="2">
    <location>
        <begin position="593"/>
        <end position="611"/>
    </location>
</feature>
<dbReference type="RefSeq" id="WP_075132817.1">
    <property type="nucleotide sequence ID" value="NZ_MSIF01000004.1"/>
</dbReference>
<feature type="transmembrane region" description="Helical" evidence="2">
    <location>
        <begin position="562"/>
        <end position="581"/>
    </location>
</feature>
<reference evidence="3 4" key="1">
    <citation type="submission" date="2016-12" db="EMBL/GenBank/DDBJ databases">
        <title>The draft genome sequence of Actinophytocola xinjiangensis.</title>
        <authorList>
            <person name="Wang W."/>
            <person name="Yuan L."/>
        </authorList>
    </citation>
    <scope>NUCLEOTIDE SEQUENCE [LARGE SCALE GENOMIC DNA]</scope>
    <source>
        <strain evidence="3 4">CGMCC 4.4663</strain>
    </source>
</reference>
<name>A0A7Z1AZ95_9PSEU</name>
<feature type="region of interest" description="Disordered" evidence="1">
    <location>
        <begin position="30"/>
        <end position="105"/>
    </location>
</feature>
<feature type="transmembrane region" description="Helical" evidence="2">
    <location>
        <begin position="191"/>
        <end position="215"/>
    </location>
</feature>
<feature type="transmembrane region" description="Helical" evidence="2">
    <location>
        <begin position="221"/>
        <end position="238"/>
    </location>
</feature>
<keyword evidence="2" id="KW-0812">Transmembrane</keyword>
<sequence length="619" mass="62066">MATDRLTRLADALLEVGHRIDEISAELRHEQALRTDATTPKPTDQPAGSPLPLGHGDLPTDRSVPHPSGDLAALTNGPTAPFPPAGHGGSPTDRSAGDAPFPAAPTLQYPPVGDGALPPAPVPFWRREGFGARSLAMVGATVTLAGVVLLLVLAVQRGYLGPLPRVLLGVALGLGLAGVGLWLHRTPAGRVGALACAATGITVLYLDVVAATVLFGQLPPAAGLVAGLVVAAVGVLLADRWDAEALAVFVVVGCAVSAPVITGGFTPLLLGFLLVLQLGTTPVYLARRWPVLCLAAALPAVLGTAAAVVFDATGVESPTIALLGMVTSLAQVGVAVAGALREGGLAPVGQVLLAPVPVMVVASLVPQVAAVALPGTVGALLVLVWVLGFRRFPPSFAKVAGAAGLVAILQATLTAVDGSVAAIVLLAQALLLTLVARAARYPAALSAAVVFAVTGLGFTLLDAAPLELLVVAPEVPVPAHVAATAGLTGLLLSVTAVAMCVTGRRWLATAGVVTLYGAAAAVLSATLLVSPGDSGFVLGHVLVTVSWTVGALVLLARGIDSVFARTAGLSLVGAALAKLVLFDLSSLDGMARVAVFLVAGLVLLAAGTRYAKVLRTGWR</sequence>
<feature type="transmembrane region" description="Helical" evidence="2">
    <location>
        <begin position="419"/>
        <end position="436"/>
    </location>
</feature>
<feature type="transmembrane region" description="Helical" evidence="2">
    <location>
        <begin position="535"/>
        <end position="555"/>
    </location>
</feature>
<gene>
    <name evidence="3" type="ORF">BLA60_11580</name>
</gene>
<dbReference type="Proteomes" id="UP000185696">
    <property type="component" value="Unassembled WGS sequence"/>
</dbReference>
<feature type="transmembrane region" description="Helical" evidence="2">
    <location>
        <begin position="292"/>
        <end position="313"/>
    </location>
</feature>
<keyword evidence="2" id="KW-0472">Membrane</keyword>
<feature type="transmembrane region" description="Helical" evidence="2">
    <location>
        <begin position="443"/>
        <end position="461"/>
    </location>
</feature>
<feature type="transmembrane region" description="Helical" evidence="2">
    <location>
        <begin position="371"/>
        <end position="389"/>
    </location>
</feature>
<dbReference type="OrthoDB" id="5172420at2"/>